<sequence>MRSFSRLLLSSCLLLLTHCAHSNGPALAKGPAPVVQTGRGPVRGLAYEDGTATFLGIPFAQPPTGERRWRAPEPAEAWSTPREASHFGVRCPQVDMRNGKPVEATSEDCLTLNVWTPALQPQKPAPVMVYIHGGGFTLGSTQDELYDGSALARAGVVVVTMNYRLGALGFLAHPALGAGAPEGSSGNYGLMDQRLALEWVRDNISAFGGDPTQVTLFGESAGAISACLQMVSPAAHGLFHRLIAESGTCYLGTTPLKDPGTPGQEDSAEERGMRFAREVGCTEGDIAACLRTRTPEQLLAVSGAALDLIKPRVGFGPVVDGNVIPAAPRQLLAEGKYAKVPLMLGTNRDEGTIFTLQAKIDTPEQYEAAVNVRVPGKAEPLLRAYPAKDFTSPKAAFSRLLGDGMFVCPTRRLARTLTEQGQPVHAYFFTYEPRKPLGSVFGGMLKLGAYHSAELPFVFGLSRGRFALDSDAERELSRKLIGYWTRFATQGNPNGEGAVQWPAYTRDGEQYLEINMELGQGSNLNAQRCDVLDSLGL</sequence>
<dbReference type="PANTHER" id="PTHR43918">
    <property type="entry name" value="ACETYLCHOLINESTERASE"/>
    <property type="match status" value="1"/>
</dbReference>
<comment type="caution">
    <text evidence="7">The sequence shown here is derived from an EMBL/GenBank/DDBJ whole genome shotgun (WGS) entry which is preliminary data.</text>
</comment>
<dbReference type="RefSeq" id="WP_043404285.1">
    <property type="nucleotide sequence ID" value="NZ_JPMI01000233.1"/>
</dbReference>
<evidence type="ECO:0000256" key="3">
    <source>
        <dbReference type="ARBA" id="ARBA00023157"/>
    </source>
</evidence>
<dbReference type="SUPFAM" id="SSF53474">
    <property type="entry name" value="alpha/beta-Hydrolases"/>
    <property type="match status" value="1"/>
</dbReference>
<evidence type="ECO:0000259" key="6">
    <source>
        <dbReference type="Pfam" id="PF00135"/>
    </source>
</evidence>
<dbReference type="InterPro" id="IPR029058">
    <property type="entry name" value="AB_hydrolase_fold"/>
</dbReference>
<gene>
    <name evidence="7" type="ORF">Q664_33400</name>
</gene>
<feature type="active site" description="Charge relay system" evidence="4">
    <location>
        <position position="451"/>
    </location>
</feature>
<dbReference type="InterPro" id="IPR019826">
    <property type="entry name" value="Carboxylesterase_B_AS"/>
</dbReference>
<proteinExistence type="inferred from homology"/>
<evidence type="ECO:0000313" key="8">
    <source>
        <dbReference type="Proteomes" id="UP000028547"/>
    </source>
</evidence>
<feature type="signal peptide" evidence="5">
    <location>
        <begin position="1"/>
        <end position="22"/>
    </location>
</feature>
<dbReference type="InterPro" id="IPR000997">
    <property type="entry name" value="Cholinesterase"/>
</dbReference>
<dbReference type="Pfam" id="PF00135">
    <property type="entry name" value="COesterase"/>
    <property type="match status" value="1"/>
</dbReference>
<dbReference type="InterPro" id="IPR002018">
    <property type="entry name" value="CarbesteraseB"/>
</dbReference>
<organism evidence="7 8">
    <name type="scientific">Archangium violaceum Cb vi76</name>
    <dbReference type="NCBI Taxonomy" id="1406225"/>
    <lineage>
        <taxon>Bacteria</taxon>
        <taxon>Pseudomonadati</taxon>
        <taxon>Myxococcota</taxon>
        <taxon>Myxococcia</taxon>
        <taxon>Myxococcales</taxon>
        <taxon>Cystobacterineae</taxon>
        <taxon>Archangiaceae</taxon>
        <taxon>Archangium</taxon>
    </lineage>
</organism>
<accession>A0A084SMT8</accession>
<evidence type="ECO:0000256" key="5">
    <source>
        <dbReference type="RuleBase" id="RU361235"/>
    </source>
</evidence>
<dbReference type="Proteomes" id="UP000028547">
    <property type="component" value="Unassembled WGS sequence"/>
</dbReference>
<dbReference type="Gene3D" id="3.40.50.1820">
    <property type="entry name" value="alpha/beta hydrolase"/>
    <property type="match status" value="1"/>
</dbReference>
<feature type="active site" description="Acyl-ester intermediate" evidence="4">
    <location>
        <position position="220"/>
    </location>
</feature>
<evidence type="ECO:0000256" key="2">
    <source>
        <dbReference type="ARBA" id="ARBA00022801"/>
    </source>
</evidence>
<feature type="domain" description="Carboxylesterase type B" evidence="6">
    <location>
        <begin position="32"/>
        <end position="531"/>
    </location>
</feature>
<dbReference type="InterPro" id="IPR050654">
    <property type="entry name" value="AChE-related_enzymes"/>
</dbReference>
<dbReference type="EC" id="3.1.1.-" evidence="5"/>
<feature type="active site" description="Charge relay system" evidence="4">
    <location>
        <position position="350"/>
    </location>
</feature>
<keyword evidence="3" id="KW-1015">Disulfide bond</keyword>
<evidence type="ECO:0000256" key="1">
    <source>
        <dbReference type="ARBA" id="ARBA00005964"/>
    </source>
</evidence>
<dbReference type="PROSITE" id="PS00122">
    <property type="entry name" value="CARBOXYLESTERASE_B_1"/>
    <property type="match status" value="1"/>
</dbReference>
<name>A0A084SMT8_9BACT</name>
<dbReference type="PANTHER" id="PTHR43918:SF4">
    <property type="entry name" value="CARBOXYLIC ESTER HYDROLASE"/>
    <property type="match status" value="1"/>
</dbReference>
<dbReference type="PRINTS" id="PR00878">
    <property type="entry name" value="CHOLNESTRASE"/>
</dbReference>
<feature type="chain" id="PRO_5005106166" description="Carboxylic ester hydrolase" evidence="5">
    <location>
        <begin position="23"/>
        <end position="537"/>
    </location>
</feature>
<keyword evidence="5" id="KW-0732">Signal</keyword>
<comment type="similarity">
    <text evidence="1 5">Belongs to the type-B carboxylesterase/lipase family.</text>
</comment>
<dbReference type="EMBL" id="JPMI01000233">
    <property type="protein sequence ID" value="KFA89773.1"/>
    <property type="molecule type" value="Genomic_DNA"/>
</dbReference>
<dbReference type="GO" id="GO:0004104">
    <property type="term" value="F:cholinesterase activity"/>
    <property type="evidence" value="ECO:0007669"/>
    <property type="project" value="InterPro"/>
</dbReference>
<dbReference type="PROSITE" id="PS00941">
    <property type="entry name" value="CARBOXYLESTERASE_B_2"/>
    <property type="match status" value="1"/>
</dbReference>
<keyword evidence="2 5" id="KW-0378">Hydrolase</keyword>
<dbReference type="AlphaFoldDB" id="A0A084SMT8"/>
<reference evidence="7 8" key="1">
    <citation type="submission" date="2014-07" db="EMBL/GenBank/DDBJ databases">
        <title>Draft Genome Sequence of Gephyronic Acid Producer, Cystobacter violaceus Strain Cb vi76.</title>
        <authorList>
            <person name="Stevens D.C."/>
            <person name="Young J."/>
            <person name="Carmichael R."/>
            <person name="Tan J."/>
            <person name="Taylor R.E."/>
        </authorList>
    </citation>
    <scope>NUCLEOTIDE SEQUENCE [LARGE SCALE GENOMIC DNA]</scope>
    <source>
        <strain evidence="7 8">Cb vi76</strain>
    </source>
</reference>
<protein>
    <recommendedName>
        <fullName evidence="5">Carboxylic ester hydrolase</fullName>
        <ecNumber evidence="5">3.1.1.-</ecNumber>
    </recommendedName>
</protein>
<evidence type="ECO:0000313" key="7">
    <source>
        <dbReference type="EMBL" id="KFA89773.1"/>
    </source>
</evidence>
<dbReference type="InterPro" id="IPR019819">
    <property type="entry name" value="Carboxylesterase_B_CS"/>
</dbReference>
<dbReference type="ESTHER" id="9delt-a0a084smt8">
    <property type="family name" value="Carb_B_Bacteria"/>
</dbReference>
<evidence type="ECO:0000256" key="4">
    <source>
        <dbReference type="PIRSR" id="PIRSR600997-1"/>
    </source>
</evidence>
<dbReference type="CDD" id="cd00312">
    <property type="entry name" value="Esterase_lipase"/>
    <property type="match status" value="1"/>
</dbReference>